<feature type="region of interest" description="Disordered" evidence="6">
    <location>
        <begin position="55"/>
        <end position="86"/>
    </location>
</feature>
<evidence type="ECO:0000256" key="2">
    <source>
        <dbReference type="ARBA" id="ARBA00022475"/>
    </source>
</evidence>
<reference evidence="9 10" key="1">
    <citation type="journal article" date="2017" name="Antonie Van Leeuwenhoek">
        <title>Rhizobium rhizosphaerae sp. nov., a novel species isolated from rice rhizosphere.</title>
        <authorList>
            <person name="Zhao J.J."/>
            <person name="Zhang J."/>
            <person name="Zhang R.J."/>
            <person name="Zhang C.W."/>
            <person name="Yin H.Q."/>
            <person name="Zhang X.X."/>
        </authorList>
    </citation>
    <scope>NUCLEOTIDE SEQUENCE [LARGE SCALE GENOMIC DNA]</scope>
    <source>
        <strain evidence="9 10">RD15</strain>
    </source>
</reference>
<keyword evidence="10" id="KW-1185">Reference proteome</keyword>
<dbReference type="RefSeq" id="WP_081177698.1">
    <property type="nucleotide sequence ID" value="NZ_MSPX01000027.1"/>
</dbReference>
<comment type="subcellular location">
    <subcellularLocation>
        <location evidence="1">Cell membrane</location>
        <topology evidence="1">Multi-pass membrane protein</topology>
    </subcellularLocation>
</comment>
<name>A0ABX3P8N0_9HYPH</name>
<evidence type="ECO:0000259" key="8">
    <source>
        <dbReference type="Pfam" id="PF00482"/>
    </source>
</evidence>
<feature type="transmembrane region" description="Helical" evidence="7">
    <location>
        <begin position="108"/>
        <end position="126"/>
    </location>
</feature>
<dbReference type="Gene3D" id="1.20.81.30">
    <property type="entry name" value="Type II secretion system (T2SS), domain F"/>
    <property type="match status" value="1"/>
</dbReference>
<keyword evidence="5 7" id="KW-0472">Membrane</keyword>
<proteinExistence type="predicted"/>
<dbReference type="InterPro" id="IPR042094">
    <property type="entry name" value="T2SS_GspF_sf"/>
</dbReference>
<comment type="caution">
    <text evidence="9">The sequence shown here is derived from an EMBL/GenBank/DDBJ whole genome shotgun (WGS) entry which is preliminary data.</text>
</comment>
<keyword evidence="3 7" id="KW-0812">Transmembrane</keyword>
<accession>A0ABX3P8N0</accession>
<evidence type="ECO:0000256" key="7">
    <source>
        <dbReference type="SAM" id="Phobius"/>
    </source>
</evidence>
<evidence type="ECO:0000313" key="9">
    <source>
        <dbReference type="EMBL" id="OQP83827.1"/>
    </source>
</evidence>
<dbReference type="PANTHER" id="PTHR35007">
    <property type="entry name" value="INTEGRAL MEMBRANE PROTEIN-RELATED"/>
    <property type="match status" value="1"/>
</dbReference>
<keyword evidence="4 7" id="KW-1133">Transmembrane helix</keyword>
<evidence type="ECO:0000256" key="3">
    <source>
        <dbReference type="ARBA" id="ARBA00022692"/>
    </source>
</evidence>
<dbReference type="EMBL" id="MSPX01000027">
    <property type="protein sequence ID" value="OQP83827.1"/>
    <property type="molecule type" value="Genomic_DNA"/>
</dbReference>
<feature type="transmembrane region" description="Helical" evidence="7">
    <location>
        <begin position="310"/>
        <end position="331"/>
    </location>
</feature>
<dbReference type="Proteomes" id="UP000192652">
    <property type="component" value="Unassembled WGS sequence"/>
</dbReference>
<feature type="transmembrane region" description="Helical" evidence="7">
    <location>
        <begin position="278"/>
        <end position="304"/>
    </location>
</feature>
<protein>
    <submittedName>
        <fullName evidence="9">Pilus assembly protein</fullName>
    </submittedName>
</protein>
<feature type="domain" description="Type II secretion system protein GspF" evidence="8">
    <location>
        <begin position="168"/>
        <end position="292"/>
    </location>
</feature>
<feature type="transmembrane region" description="Helical" evidence="7">
    <location>
        <begin position="132"/>
        <end position="153"/>
    </location>
</feature>
<evidence type="ECO:0000313" key="10">
    <source>
        <dbReference type="Proteomes" id="UP000192652"/>
    </source>
</evidence>
<evidence type="ECO:0000256" key="4">
    <source>
        <dbReference type="ARBA" id="ARBA00022989"/>
    </source>
</evidence>
<dbReference type="Pfam" id="PF00482">
    <property type="entry name" value="T2SSF"/>
    <property type="match status" value="1"/>
</dbReference>
<organism evidence="9 10">
    <name type="scientific">Xaviernesmea rhizosphaerae</name>
    <dbReference type="NCBI Taxonomy" id="1672749"/>
    <lineage>
        <taxon>Bacteria</taxon>
        <taxon>Pseudomonadati</taxon>
        <taxon>Pseudomonadota</taxon>
        <taxon>Alphaproteobacteria</taxon>
        <taxon>Hyphomicrobiales</taxon>
        <taxon>Rhizobiaceae</taxon>
        <taxon>Rhizobium/Agrobacterium group</taxon>
        <taxon>Xaviernesmea</taxon>
    </lineage>
</organism>
<gene>
    <name evidence="9" type="ORF">BTR14_21620</name>
</gene>
<evidence type="ECO:0000256" key="1">
    <source>
        <dbReference type="ARBA" id="ARBA00004651"/>
    </source>
</evidence>
<dbReference type="InterPro" id="IPR018076">
    <property type="entry name" value="T2SS_GspF_dom"/>
</dbReference>
<evidence type="ECO:0000256" key="6">
    <source>
        <dbReference type="SAM" id="MobiDB-lite"/>
    </source>
</evidence>
<feature type="transmembrane region" description="Helical" evidence="7">
    <location>
        <begin position="6"/>
        <end position="27"/>
    </location>
</feature>
<evidence type="ECO:0000256" key="5">
    <source>
        <dbReference type="ARBA" id="ARBA00023136"/>
    </source>
</evidence>
<sequence>MAGFDPTILILCLCIAVAVGGVAYALFFQQIETQKKAQSRLRKVQATETDRVKVRQARDRMSEMSKRRKSVQDSLKDLERKQQEKTASKATVKMRLLQAGLTITPMQLHLAGGALGLLAGLVTLILTGQPLLALGVILPLGVGLPRWVLGFLIKRRAARFLDELPNALDAMVRAVKSGLPLNDAIRLIGTEGREPVRSEFRRVVESQQIGLTIPEACQRMSQTMPLAEVNFFAIVIAIQAQAGGNLSEAIGNLSKVLRERRKMKAKVQAMSMEAKASAAIIGSLPFIVSLLVYLTTPSYIAILFTDMRGHLILAASLVWMGCGIMMMRAMINFDI</sequence>
<dbReference type="PANTHER" id="PTHR35007:SF1">
    <property type="entry name" value="PILUS ASSEMBLY PROTEIN"/>
    <property type="match status" value="1"/>
</dbReference>
<keyword evidence="2" id="KW-1003">Cell membrane</keyword>